<organism evidence="2 5">
    <name type="scientific">Pseudoduganella umbonata</name>
    <dbReference type="NCBI Taxonomy" id="864828"/>
    <lineage>
        <taxon>Bacteria</taxon>
        <taxon>Pseudomonadati</taxon>
        <taxon>Pseudomonadota</taxon>
        <taxon>Betaproteobacteria</taxon>
        <taxon>Burkholderiales</taxon>
        <taxon>Oxalobacteraceae</taxon>
        <taxon>Telluria group</taxon>
        <taxon>Pseudoduganella</taxon>
    </lineage>
</organism>
<protein>
    <submittedName>
        <fullName evidence="3">Alpha/beta fold hydrolase</fullName>
    </submittedName>
    <submittedName>
        <fullName evidence="2">Pimeloyl-ACP methyl ester carboxylesterase</fullName>
    </submittedName>
</protein>
<dbReference type="InterPro" id="IPR029058">
    <property type="entry name" value="AB_hydrolase_fold"/>
</dbReference>
<dbReference type="RefSeq" id="WP_137312271.1">
    <property type="nucleotide sequence ID" value="NZ_CP040017.1"/>
</dbReference>
<sequence>MPTLATIAAAAAGLAVPAVAGGLALFTRHVERKVEAALPPQGIFIDVRGARLHVREQGQGPALLMIHGLGGHMAHFTYEVARQLAHHHRVVTVDRPGSGYSARRHGTPAGLREQAAALAELIDRLELECPLVVGHSFGGAVALALALDYPERVAGLSLLAPLTHLPDETPAAFRVLATQSPLLRRLVAWTVATPGAIARGGAVLEDVFGPDPVPHDFSTRGGGLLGLRPSQFLAAADDLGALPGQLPAYSSRYGELRMPVAVLFGRDDRILGWREHGEALACKVPHAVLEVVEGGHMLPVAQPDLTVQFIRAAAAR</sequence>
<evidence type="ECO:0000259" key="1">
    <source>
        <dbReference type="Pfam" id="PF00561"/>
    </source>
</evidence>
<dbReference type="PRINTS" id="PR00111">
    <property type="entry name" value="ABHYDROLASE"/>
</dbReference>
<accession>A0A4P8HLU8</accession>
<dbReference type="AlphaFoldDB" id="A0A4P8HLU8"/>
<dbReference type="GO" id="GO:0016787">
    <property type="term" value="F:hydrolase activity"/>
    <property type="evidence" value="ECO:0007669"/>
    <property type="project" value="UniProtKB-KW"/>
</dbReference>
<keyword evidence="4" id="KW-1185">Reference proteome</keyword>
<dbReference type="Gene3D" id="3.40.50.1820">
    <property type="entry name" value="alpha/beta hydrolase"/>
    <property type="match status" value="1"/>
</dbReference>
<evidence type="ECO:0000313" key="3">
    <source>
        <dbReference type="EMBL" id="QCP09384.1"/>
    </source>
</evidence>
<dbReference type="InterPro" id="IPR000073">
    <property type="entry name" value="AB_hydrolase_1"/>
</dbReference>
<dbReference type="Pfam" id="PF00561">
    <property type="entry name" value="Abhydrolase_1"/>
    <property type="match status" value="1"/>
</dbReference>
<dbReference type="EMBL" id="CP040017">
    <property type="protein sequence ID" value="QCP09384.1"/>
    <property type="molecule type" value="Genomic_DNA"/>
</dbReference>
<feature type="domain" description="AB hydrolase-1" evidence="1">
    <location>
        <begin position="61"/>
        <end position="298"/>
    </location>
</feature>
<dbReference type="SUPFAM" id="SSF53474">
    <property type="entry name" value="alpha/beta-Hydrolases"/>
    <property type="match status" value="1"/>
</dbReference>
<dbReference type="PANTHER" id="PTHR43689:SF8">
    <property type="entry name" value="ALPHA_BETA-HYDROLASES SUPERFAMILY PROTEIN"/>
    <property type="match status" value="1"/>
</dbReference>
<dbReference type="EMBL" id="JACHXS010000001">
    <property type="protein sequence ID" value="MBB3219273.1"/>
    <property type="molecule type" value="Genomic_DNA"/>
</dbReference>
<dbReference type="Proteomes" id="UP000584325">
    <property type="component" value="Unassembled WGS sequence"/>
</dbReference>
<dbReference type="Proteomes" id="UP000298763">
    <property type="component" value="Chromosome"/>
</dbReference>
<keyword evidence="3" id="KW-0378">Hydrolase</keyword>
<evidence type="ECO:0000313" key="4">
    <source>
        <dbReference type="Proteomes" id="UP000298763"/>
    </source>
</evidence>
<gene>
    <name evidence="3" type="ORF">FCL38_02305</name>
    <name evidence="2" type="ORF">FHS02_000060</name>
</gene>
<evidence type="ECO:0000313" key="2">
    <source>
        <dbReference type="EMBL" id="MBB3219273.1"/>
    </source>
</evidence>
<name>A0A4P8HLU8_9BURK</name>
<reference evidence="2 5" key="2">
    <citation type="submission" date="2020-08" db="EMBL/GenBank/DDBJ databases">
        <title>Genomic Encyclopedia of Type Strains, Phase III (KMG-III): the genomes of soil and plant-associated and newly described type strains.</title>
        <authorList>
            <person name="Whitman W."/>
        </authorList>
    </citation>
    <scope>NUCLEOTIDE SEQUENCE [LARGE SCALE GENOMIC DNA]</scope>
    <source>
        <strain evidence="2 5">CECT 7753</strain>
    </source>
</reference>
<dbReference type="OrthoDB" id="5853561at2"/>
<proteinExistence type="predicted"/>
<dbReference type="PANTHER" id="PTHR43689">
    <property type="entry name" value="HYDROLASE"/>
    <property type="match status" value="1"/>
</dbReference>
<reference evidence="3 4" key="1">
    <citation type="submission" date="2019-05" db="EMBL/GenBank/DDBJ databases">
        <title>Draft Genome Sequences of Six Type Strains of the Genus Massilia.</title>
        <authorList>
            <person name="Miess H."/>
            <person name="Frediansyhah A."/>
            <person name="Gross H."/>
        </authorList>
    </citation>
    <scope>NUCLEOTIDE SEQUENCE [LARGE SCALE GENOMIC DNA]</scope>
    <source>
        <strain evidence="3 4">DSMZ 26121</strain>
    </source>
</reference>
<evidence type="ECO:0000313" key="5">
    <source>
        <dbReference type="Proteomes" id="UP000584325"/>
    </source>
</evidence>